<name>A0A371X078_9HYPH</name>
<keyword evidence="3" id="KW-1185">Reference proteome</keyword>
<dbReference type="RefSeq" id="WP_116684161.1">
    <property type="nucleotide sequence ID" value="NZ_QURL01000006.1"/>
</dbReference>
<dbReference type="Proteomes" id="UP000264310">
    <property type="component" value="Unassembled WGS sequence"/>
</dbReference>
<reference evidence="2 3" key="1">
    <citation type="submission" date="2018-08" db="EMBL/GenBank/DDBJ databases">
        <title>Fulvimarina sp. 85, whole genome shotgun sequence.</title>
        <authorList>
            <person name="Tuo L."/>
        </authorList>
    </citation>
    <scope>NUCLEOTIDE SEQUENCE [LARGE SCALE GENOMIC DNA]</scope>
    <source>
        <strain evidence="2 3">85</strain>
    </source>
</reference>
<evidence type="ECO:0000313" key="2">
    <source>
        <dbReference type="EMBL" id="RFC62638.1"/>
    </source>
</evidence>
<proteinExistence type="predicted"/>
<keyword evidence="1" id="KW-0175">Coiled coil</keyword>
<gene>
    <name evidence="2" type="ORF">DYI37_15505</name>
</gene>
<feature type="coiled-coil region" evidence="1">
    <location>
        <begin position="70"/>
        <end position="109"/>
    </location>
</feature>
<accession>A0A371X078</accession>
<comment type="caution">
    <text evidence="2">The sequence shown here is derived from an EMBL/GenBank/DDBJ whole genome shotgun (WGS) entry which is preliminary data.</text>
</comment>
<evidence type="ECO:0008006" key="4">
    <source>
        <dbReference type="Google" id="ProtNLM"/>
    </source>
</evidence>
<protein>
    <recommendedName>
        <fullName evidence="4">Flagellar FliJ protein</fullName>
    </recommendedName>
</protein>
<organism evidence="2 3">
    <name type="scientific">Fulvimarina endophytica</name>
    <dbReference type="NCBI Taxonomy" id="2293836"/>
    <lineage>
        <taxon>Bacteria</taxon>
        <taxon>Pseudomonadati</taxon>
        <taxon>Pseudomonadota</taxon>
        <taxon>Alphaproteobacteria</taxon>
        <taxon>Hyphomicrobiales</taxon>
        <taxon>Aurantimonadaceae</taxon>
        <taxon>Fulvimarina</taxon>
    </lineage>
</organism>
<dbReference type="OrthoDB" id="7916473at2"/>
<evidence type="ECO:0000256" key="1">
    <source>
        <dbReference type="SAM" id="Coils"/>
    </source>
</evidence>
<dbReference type="EMBL" id="QURL01000006">
    <property type="protein sequence ID" value="RFC62638.1"/>
    <property type="molecule type" value="Genomic_DNA"/>
</dbReference>
<dbReference type="AlphaFoldDB" id="A0A371X078"/>
<evidence type="ECO:0000313" key="3">
    <source>
        <dbReference type="Proteomes" id="UP000264310"/>
    </source>
</evidence>
<sequence length="135" mass="15646">MSDAARKKKRLERVLKVQAQKRQIEEWALAQLKQKHDEIDRSDREILDSLDPEHRLHGLFVEAKVKSLRRNDVERRRNEEEQKLGEARLAEVRLQEKGIERRMKAASREAASDVEAAALESHVESFLARLANSLG</sequence>